<dbReference type="Pfam" id="PF14346">
    <property type="entry name" value="DUF4398"/>
    <property type="match status" value="1"/>
</dbReference>
<name>A0AB38YL54_9GAMM</name>
<evidence type="ECO:0000313" key="2">
    <source>
        <dbReference type="EMBL" id="WLD59640.1"/>
    </source>
</evidence>
<dbReference type="EMBL" id="CP101717">
    <property type="protein sequence ID" value="WLD59640.1"/>
    <property type="molecule type" value="Genomic_DNA"/>
</dbReference>
<evidence type="ECO:0000259" key="1">
    <source>
        <dbReference type="Pfam" id="PF14346"/>
    </source>
</evidence>
<feature type="domain" description="DUF4398" evidence="1">
    <location>
        <begin position="40"/>
        <end position="104"/>
    </location>
</feature>
<gene>
    <name evidence="2" type="ORF">NFC81_07605</name>
</gene>
<dbReference type="Gene3D" id="1.20.1270.390">
    <property type="match status" value="1"/>
</dbReference>
<dbReference type="RefSeq" id="WP_304996932.1">
    <property type="nucleotide sequence ID" value="NZ_CP101717.1"/>
</dbReference>
<dbReference type="AlphaFoldDB" id="A0AB38YL54"/>
<dbReference type="PROSITE" id="PS51257">
    <property type="entry name" value="PROKAR_LIPOPROTEIN"/>
    <property type="match status" value="1"/>
</dbReference>
<protein>
    <submittedName>
        <fullName evidence="2">DUF4398 domain-containing protein</fullName>
    </submittedName>
</protein>
<reference evidence="2" key="1">
    <citation type="submission" date="2022-07" db="EMBL/GenBank/DDBJ databases">
        <title>Complete genome sequence of Salinispirillum sp. LH10-3-1 capable of multiple carbohydrate inversion isolated from a soda lake.</title>
        <authorList>
            <person name="Liu J."/>
            <person name="Zhai Y."/>
            <person name="Zhang H."/>
            <person name="Yang H."/>
            <person name="Qu J."/>
            <person name="Li J."/>
        </authorList>
    </citation>
    <scope>NUCLEOTIDE SEQUENCE</scope>
    <source>
        <strain evidence="2">LH 10-3-1</strain>
    </source>
</reference>
<sequence length="128" mass="14261">MIPVINRNISDRYVVTMLAVVSVTLLLSACTAPKAPELSINTARESILNAERAGASQHAWAELENAKQKLMWAEEAVSDNKVSKAKRLAQESYIFAELAMARTEFRQVVQMSNRVDGLLDGMQRVVRE</sequence>
<proteinExistence type="predicted"/>
<organism evidence="2">
    <name type="scientific">Salinispirillum sp. LH 10-3-1</name>
    <dbReference type="NCBI Taxonomy" id="2952525"/>
    <lineage>
        <taxon>Bacteria</taxon>
        <taxon>Pseudomonadati</taxon>
        <taxon>Pseudomonadota</taxon>
        <taxon>Gammaproteobacteria</taxon>
        <taxon>Oceanospirillales</taxon>
        <taxon>Saccharospirillaceae</taxon>
        <taxon>Salinispirillum</taxon>
    </lineage>
</organism>
<accession>A0AB38YL54</accession>
<dbReference type="InterPro" id="IPR025511">
    <property type="entry name" value="DUF4398"/>
</dbReference>